<gene>
    <name evidence="2" type="ORF">DW707_02280</name>
</gene>
<accession>A0A3R6G812</accession>
<dbReference type="Proteomes" id="UP000286271">
    <property type="component" value="Unassembled WGS sequence"/>
</dbReference>
<keyword evidence="1 2" id="KW-0808">Transferase</keyword>
<comment type="caution">
    <text evidence="2">The sequence shown here is derived from an EMBL/GenBank/DDBJ whole genome shotgun (WGS) entry which is preliminary data.</text>
</comment>
<dbReference type="PANTHER" id="PTHR46401">
    <property type="entry name" value="GLYCOSYLTRANSFERASE WBBK-RELATED"/>
    <property type="match status" value="1"/>
</dbReference>
<protein>
    <submittedName>
        <fullName evidence="2">Glycosyltransferase</fullName>
    </submittedName>
</protein>
<dbReference type="AlphaFoldDB" id="A0A3R6G812"/>
<dbReference type="GO" id="GO:0016757">
    <property type="term" value="F:glycosyltransferase activity"/>
    <property type="evidence" value="ECO:0007669"/>
    <property type="project" value="TreeGrafter"/>
</dbReference>
<organism evidence="2 3">
    <name type="scientific">Roseburia inulinivorans</name>
    <dbReference type="NCBI Taxonomy" id="360807"/>
    <lineage>
        <taxon>Bacteria</taxon>
        <taxon>Bacillati</taxon>
        <taxon>Bacillota</taxon>
        <taxon>Clostridia</taxon>
        <taxon>Lachnospirales</taxon>
        <taxon>Lachnospiraceae</taxon>
        <taxon>Roseburia</taxon>
    </lineage>
</organism>
<evidence type="ECO:0000313" key="3">
    <source>
        <dbReference type="Proteomes" id="UP000286271"/>
    </source>
</evidence>
<dbReference type="CDD" id="cd03801">
    <property type="entry name" value="GT4_PimA-like"/>
    <property type="match status" value="1"/>
</dbReference>
<dbReference type="SUPFAM" id="SSF53756">
    <property type="entry name" value="UDP-Glycosyltransferase/glycogen phosphorylase"/>
    <property type="match status" value="1"/>
</dbReference>
<reference evidence="2 3" key="1">
    <citation type="submission" date="2018-08" db="EMBL/GenBank/DDBJ databases">
        <title>A genome reference for cultivated species of the human gut microbiota.</title>
        <authorList>
            <person name="Zou Y."/>
            <person name="Xue W."/>
            <person name="Luo G."/>
        </authorList>
    </citation>
    <scope>NUCLEOTIDE SEQUENCE [LARGE SCALE GENOMIC DNA]</scope>
    <source>
        <strain evidence="2 3">AM27-11</strain>
    </source>
</reference>
<sequence length="428" mass="49326">MHLNILERRKSTIFFRKQKKFSVIRRTRKWNCKLGKKILYVTNYYLDDVVKQRHSEPYISQAGQNKGRYIMDMLRTGGNDVIVWSNAWTNSHSLKFYRGFQSEEDSSLYYSDIVGIPGLNAYVCLASSKRFLRKLVKKQKIDVIIFYNMRLENSKLALYAKKHFKIPIILQYEDGLTNDANIRGLKKLVYQNMEQEVLGQLDGAFLVNSKIQVPCPSVVIRGAIRDREKSRTEKCLPDTDHIPKLLFSSTLDRQRGIGVLLEALAYTKEDFILTITGRGEAEQQVRAQKDRRIRFLGYLDYAAYKKELEETDICLNVQLAHHEFGNFSFPSKIFEYLSAGKLVISSDVADTKEALGDTLILYGEDDPRQLAAAIDRAIAIQKNEKERQIYQNKIAAVVEQNTIDKVAERVNRLLEKVANSHSKHIQGE</sequence>
<dbReference type="Gene3D" id="3.40.50.2000">
    <property type="entry name" value="Glycogen Phosphorylase B"/>
    <property type="match status" value="2"/>
</dbReference>
<dbReference type="GO" id="GO:0009103">
    <property type="term" value="P:lipopolysaccharide biosynthetic process"/>
    <property type="evidence" value="ECO:0007669"/>
    <property type="project" value="TreeGrafter"/>
</dbReference>
<evidence type="ECO:0000256" key="1">
    <source>
        <dbReference type="ARBA" id="ARBA00022679"/>
    </source>
</evidence>
<evidence type="ECO:0000313" key="2">
    <source>
        <dbReference type="EMBL" id="RHF00052.1"/>
    </source>
</evidence>
<dbReference type="Pfam" id="PF13692">
    <property type="entry name" value="Glyco_trans_1_4"/>
    <property type="match status" value="1"/>
</dbReference>
<proteinExistence type="predicted"/>
<dbReference type="PANTHER" id="PTHR46401:SF2">
    <property type="entry name" value="GLYCOSYLTRANSFERASE WBBK-RELATED"/>
    <property type="match status" value="1"/>
</dbReference>
<dbReference type="EMBL" id="QSKW01000002">
    <property type="protein sequence ID" value="RHF00052.1"/>
    <property type="molecule type" value="Genomic_DNA"/>
</dbReference>
<name>A0A3R6G812_9FIRM</name>